<name>A0A0A8HVI2_CAMLA</name>
<reference evidence="1 2" key="1">
    <citation type="journal article" date="2014" name="Genome Biol. Evol.">
        <title>Comparative Genomics of the Campylobacter lari Group.</title>
        <authorList>
            <person name="Miller W.G."/>
            <person name="Yee E."/>
            <person name="Chapman M.H."/>
            <person name="Smith T.P."/>
            <person name="Bono J.L."/>
            <person name="Huynh S."/>
            <person name="Parker C.T."/>
            <person name="Vandamme P."/>
            <person name="Luong K."/>
            <person name="Korlach J."/>
        </authorList>
    </citation>
    <scope>NUCLEOTIDE SEQUENCE [LARGE SCALE GENOMIC DNA]</scope>
    <source>
        <strain evidence="2">RM3659</strain>
    </source>
</reference>
<dbReference type="AlphaFoldDB" id="A0A0A8HVI2"/>
<protein>
    <submittedName>
        <fullName evidence="1">Uncharacterized protein</fullName>
    </submittedName>
</protein>
<sequence>MIPTFKANYEVANYQPLLEYLNEGGLYSGYFRKIFLYDTIGNTGHTNTFVKCEFVCQKHNKLADFNLFIAKNGDFTYTTSKGEKESYLGFRQLNAIMLFLGIEELDLSKKTKANIYGKETEATSLDELTNKTLLLGFDTEEFLNKNNQVENKIVLSRIFNSKLQSLDEFKNQKEPVAYKNFKARHKKLPQEQNEFQVQSISFDPYAQNFNQKPHQAHTLNATLEDDGELPF</sequence>
<dbReference type="RefSeq" id="WP_052243261.1">
    <property type="nucleotide sequence ID" value="NZ_CP007775.1"/>
</dbReference>
<dbReference type="EMBL" id="CP007775">
    <property type="protein sequence ID" value="AJD01496.1"/>
    <property type="molecule type" value="Genomic_DNA"/>
</dbReference>
<dbReference type="OrthoDB" id="5354810at2"/>
<proteinExistence type="predicted"/>
<evidence type="ECO:0000313" key="1">
    <source>
        <dbReference type="EMBL" id="AJD01496.1"/>
    </source>
</evidence>
<gene>
    <name evidence="1" type="ORF">UPTC3659_0644</name>
</gene>
<evidence type="ECO:0000313" key="2">
    <source>
        <dbReference type="Proteomes" id="UP000031130"/>
    </source>
</evidence>
<dbReference type="HOGENOM" id="CLU_1197992_0_0_7"/>
<dbReference type="Proteomes" id="UP000031130">
    <property type="component" value="Chromosome"/>
</dbReference>
<dbReference type="KEGG" id="cln:UPTC3659_0644"/>
<accession>A0A0A8HVI2</accession>
<organism evidence="1 2">
    <name type="scientific">Campylobacter lari NCTC 11845</name>
    <dbReference type="NCBI Taxonomy" id="1388749"/>
    <lineage>
        <taxon>Bacteria</taxon>
        <taxon>Pseudomonadati</taxon>
        <taxon>Campylobacterota</taxon>
        <taxon>Epsilonproteobacteria</taxon>
        <taxon>Campylobacterales</taxon>
        <taxon>Campylobacteraceae</taxon>
        <taxon>Campylobacter</taxon>
    </lineage>
</organism>